<feature type="region of interest" description="Disordered" evidence="1">
    <location>
        <begin position="65"/>
        <end position="109"/>
    </location>
</feature>
<proteinExistence type="predicted"/>
<evidence type="ECO:0000256" key="1">
    <source>
        <dbReference type="SAM" id="MobiDB-lite"/>
    </source>
</evidence>
<protein>
    <submittedName>
        <fullName evidence="2">Uncharacterized protein</fullName>
    </submittedName>
</protein>
<dbReference type="AlphaFoldDB" id="A0A5A7V4P6"/>
<reference evidence="4 5" key="1">
    <citation type="submission" date="2019-08" db="EMBL/GenBank/DDBJ databases">
        <title>Draft genome sequences of two oriental melons (Cucumis melo L. var makuwa).</title>
        <authorList>
            <person name="Kwon S.-Y."/>
        </authorList>
    </citation>
    <scope>NUCLEOTIDE SEQUENCE [LARGE SCALE GENOMIC DNA]</scope>
    <source>
        <strain evidence="5">cv. Chang Bougi</strain>
        <strain evidence="4">cv. SW 3</strain>
        <tissue evidence="2">Leaf</tissue>
    </source>
</reference>
<sequence length="142" mass="16610">MFLRCKVHTNQRQAYEKMFLRCKTDDPCQAPSCPYFASFHHFSIASVTLMAVQWKEKCNKVILRSPRDGKQQGMGSDKGSLEDQAYGSREDEKRFGGNDMYRNRPAKQKMDIDRTVLEAVSKRSHRKTKMGFKGMDKRIRYM</sequence>
<dbReference type="Proteomes" id="UP000321393">
    <property type="component" value="Unassembled WGS sequence"/>
</dbReference>
<dbReference type="EMBL" id="SSTE01004583">
    <property type="protein sequence ID" value="KAA0062274.1"/>
    <property type="molecule type" value="Genomic_DNA"/>
</dbReference>
<accession>A0A5A7V4P6</accession>
<dbReference type="EMBL" id="SSTD01003373">
    <property type="protein sequence ID" value="TYK26713.1"/>
    <property type="molecule type" value="Genomic_DNA"/>
</dbReference>
<name>A0A5A7V4P6_CUCMM</name>
<dbReference type="Proteomes" id="UP000321947">
    <property type="component" value="Unassembled WGS sequence"/>
</dbReference>
<evidence type="ECO:0000313" key="4">
    <source>
        <dbReference type="Proteomes" id="UP000321393"/>
    </source>
</evidence>
<evidence type="ECO:0000313" key="2">
    <source>
        <dbReference type="EMBL" id="KAA0062274.1"/>
    </source>
</evidence>
<evidence type="ECO:0000313" key="3">
    <source>
        <dbReference type="EMBL" id="TYK26713.1"/>
    </source>
</evidence>
<comment type="caution">
    <text evidence="2">The sequence shown here is derived from an EMBL/GenBank/DDBJ whole genome shotgun (WGS) entry which is preliminary data.</text>
</comment>
<organism evidence="2 4">
    <name type="scientific">Cucumis melo var. makuwa</name>
    <name type="common">Oriental melon</name>
    <dbReference type="NCBI Taxonomy" id="1194695"/>
    <lineage>
        <taxon>Eukaryota</taxon>
        <taxon>Viridiplantae</taxon>
        <taxon>Streptophyta</taxon>
        <taxon>Embryophyta</taxon>
        <taxon>Tracheophyta</taxon>
        <taxon>Spermatophyta</taxon>
        <taxon>Magnoliopsida</taxon>
        <taxon>eudicotyledons</taxon>
        <taxon>Gunneridae</taxon>
        <taxon>Pentapetalae</taxon>
        <taxon>rosids</taxon>
        <taxon>fabids</taxon>
        <taxon>Cucurbitales</taxon>
        <taxon>Cucurbitaceae</taxon>
        <taxon>Benincaseae</taxon>
        <taxon>Cucumis</taxon>
    </lineage>
</organism>
<evidence type="ECO:0000313" key="5">
    <source>
        <dbReference type="Proteomes" id="UP000321947"/>
    </source>
</evidence>
<gene>
    <name evidence="3" type="ORF">E5676_scaffold313G003750</name>
    <name evidence="2" type="ORF">E6C27_scaffold154G00140</name>
</gene>